<organism evidence="4 5">
    <name type="scientific">Trypanosoma cruzi marinkellei</name>
    <dbReference type="NCBI Taxonomy" id="85056"/>
    <lineage>
        <taxon>Eukaryota</taxon>
        <taxon>Discoba</taxon>
        <taxon>Euglenozoa</taxon>
        <taxon>Kinetoplastea</taxon>
        <taxon>Metakinetoplastina</taxon>
        <taxon>Trypanosomatida</taxon>
        <taxon>Trypanosomatidae</taxon>
        <taxon>Trypanosoma</taxon>
        <taxon>Schizotrypanum</taxon>
    </lineage>
</organism>
<dbReference type="PROSITE" id="PS00480">
    <property type="entry name" value="CITRATE_SYNTHASE"/>
    <property type="match status" value="1"/>
</dbReference>
<keyword evidence="5" id="KW-1185">Reference proteome</keyword>
<dbReference type="OrthoDB" id="8017587at2759"/>
<dbReference type="GO" id="GO:0046912">
    <property type="term" value="F:acyltransferase activity, acyl groups converted into alkyl on transfer"/>
    <property type="evidence" value="ECO:0007669"/>
    <property type="project" value="InterPro"/>
</dbReference>
<dbReference type="Pfam" id="PF00285">
    <property type="entry name" value="Citrate_synt"/>
    <property type="match status" value="1"/>
</dbReference>
<dbReference type="InterPro" id="IPR016143">
    <property type="entry name" value="Citrate_synth-like_sm_a-sub"/>
</dbReference>
<name>K2N8Y7_TRYCR</name>
<sequence length="473" mass="52443">MMRFCGRAGILLLNAPTAARRHLTIVDELKAAVMARHEADAPKMKILKEKFKNEKLSDATVDAAYGGMRGITGLVYESSMLDKEQGICFRGMPIPECCEKIPKSWIGGSSPLPEGMLWLLMTGSIPTDKQVKELHVELHRRADKEAITAATKTIASLPENTHPMTQLSTGVLALQAFSKFAPAYANGKAIKSNFWEYALEDSLDIIARTPYLAAVIYNRLTTGRAAVLNPANPDLDWAANFTNMLGYQDEKFWDCMRLYLSLHADHEGGNVSAHATTLVASALSDPYLSFSAGLNGLAGPLHGLANQESLSYLFEMRDKCKAAGLNMKDRKELAAGLEKLTWERLNAKRVIPGYGHAVLRIPDPRYICLREYCLKNFPDDELVCLVDTIYSIMPGILKKHGKTKNPFPNVDAHSGVLLQHFGLTEQNFYTVLFGISRQLGALTGVVWDRLQGRPIERPKSITSDALFKKFKIE</sequence>
<dbReference type="Proteomes" id="UP000007350">
    <property type="component" value="Unassembled WGS sequence"/>
</dbReference>
<gene>
    <name evidence="4" type="ORF">MOQ_004906</name>
</gene>
<dbReference type="InterPro" id="IPR036969">
    <property type="entry name" value="Citrate_synthase_sf"/>
</dbReference>
<protein>
    <recommendedName>
        <fullName evidence="3">Citrate synthase</fullName>
    </recommendedName>
</protein>
<reference evidence="4 5" key="1">
    <citation type="journal article" date="2012" name="BMC Genomics">
        <title>Comparative genomic analysis of human infective Trypanosoma cruzi lineages with the bat-restricted subspecies T. cruzi marinkellei.</title>
        <authorList>
            <person name="Franzen O."/>
            <person name="Talavera-Lopez C."/>
            <person name="Ochaya S."/>
            <person name="Butler C.E."/>
            <person name="Messenger L.A."/>
            <person name="Lewis M.D."/>
            <person name="Llewellyn M.S."/>
            <person name="Marinkelle C.J."/>
            <person name="Tyler K.M."/>
            <person name="Miles M.A."/>
            <person name="Andersson B."/>
        </authorList>
    </citation>
    <scope>NUCLEOTIDE SEQUENCE [LARGE SCALE GENOMIC DNA]</scope>
    <source>
        <strain evidence="4 5">B7</strain>
    </source>
</reference>
<dbReference type="GO" id="GO:0006099">
    <property type="term" value="P:tricarboxylic acid cycle"/>
    <property type="evidence" value="ECO:0007669"/>
    <property type="project" value="TreeGrafter"/>
</dbReference>
<dbReference type="Gene3D" id="1.10.580.10">
    <property type="entry name" value="Citrate Synthase, domain 1"/>
    <property type="match status" value="1"/>
</dbReference>
<accession>K2N8Y7</accession>
<comment type="caution">
    <text evidence="4">The sequence shown here is derived from an EMBL/GenBank/DDBJ whole genome shotgun (WGS) entry which is preliminary data.</text>
</comment>
<comment type="similarity">
    <text evidence="1 3">Belongs to the citrate synthase family.</text>
</comment>
<evidence type="ECO:0000313" key="5">
    <source>
        <dbReference type="Proteomes" id="UP000007350"/>
    </source>
</evidence>
<dbReference type="InterPro" id="IPR019810">
    <property type="entry name" value="Citrate_synthase_AS"/>
</dbReference>
<keyword evidence="2 3" id="KW-0808">Transferase</keyword>
<dbReference type="InterPro" id="IPR002020">
    <property type="entry name" value="Citrate_synthase"/>
</dbReference>
<dbReference type="SUPFAM" id="SSF48256">
    <property type="entry name" value="Citrate synthase"/>
    <property type="match status" value="1"/>
</dbReference>
<dbReference type="PRINTS" id="PR00143">
    <property type="entry name" value="CITRTSNTHASE"/>
</dbReference>
<evidence type="ECO:0000256" key="3">
    <source>
        <dbReference type="RuleBase" id="RU000441"/>
    </source>
</evidence>
<dbReference type="PANTHER" id="PTHR11739">
    <property type="entry name" value="CITRATE SYNTHASE"/>
    <property type="match status" value="1"/>
</dbReference>
<dbReference type="Gene3D" id="1.10.230.10">
    <property type="entry name" value="Cytochrome P450-Terp, domain 2"/>
    <property type="match status" value="1"/>
</dbReference>
<evidence type="ECO:0000256" key="1">
    <source>
        <dbReference type="ARBA" id="ARBA00010566"/>
    </source>
</evidence>
<dbReference type="NCBIfam" id="NF007128">
    <property type="entry name" value="PRK09569.1"/>
    <property type="match status" value="1"/>
</dbReference>
<dbReference type="GO" id="GO:0005975">
    <property type="term" value="P:carbohydrate metabolic process"/>
    <property type="evidence" value="ECO:0007669"/>
    <property type="project" value="TreeGrafter"/>
</dbReference>
<dbReference type="AlphaFoldDB" id="K2N8Y7"/>
<dbReference type="EMBL" id="AHKC01010911">
    <property type="protein sequence ID" value="EKF31261.1"/>
    <property type="molecule type" value="Genomic_DNA"/>
</dbReference>
<dbReference type="InterPro" id="IPR016142">
    <property type="entry name" value="Citrate_synth-like_lrg_a-sub"/>
</dbReference>
<dbReference type="PANTHER" id="PTHR11739:SF8">
    <property type="entry name" value="CITRATE SYNTHASE, MITOCHONDRIAL"/>
    <property type="match status" value="1"/>
</dbReference>
<evidence type="ECO:0000313" key="4">
    <source>
        <dbReference type="EMBL" id="EKF31261.1"/>
    </source>
</evidence>
<proteinExistence type="inferred from homology"/>
<dbReference type="GO" id="GO:0005759">
    <property type="term" value="C:mitochondrial matrix"/>
    <property type="evidence" value="ECO:0007669"/>
    <property type="project" value="TreeGrafter"/>
</dbReference>
<evidence type="ECO:0000256" key="2">
    <source>
        <dbReference type="ARBA" id="ARBA00022679"/>
    </source>
</evidence>